<dbReference type="PANTHER" id="PTHR45638">
    <property type="entry name" value="CYCLIC NUCLEOTIDE-GATED CATION CHANNEL SUBUNIT A"/>
    <property type="match status" value="1"/>
</dbReference>
<dbReference type="AlphaFoldDB" id="A0A3S5AT42"/>
<feature type="transmembrane region" description="Helical" evidence="1">
    <location>
        <begin position="12"/>
        <end position="31"/>
    </location>
</feature>
<evidence type="ECO:0000313" key="2">
    <source>
        <dbReference type="EMBL" id="VEL37129.1"/>
    </source>
</evidence>
<proteinExistence type="predicted"/>
<keyword evidence="3" id="KW-1185">Reference proteome</keyword>
<dbReference type="PANTHER" id="PTHR45638:SF1">
    <property type="entry name" value="CYCLIC NUCLEOTIDE-GATED ION CHANNEL SUBUNIT B, ISOFORM A"/>
    <property type="match status" value="1"/>
</dbReference>
<dbReference type="GO" id="GO:0005223">
    <property type="term" value="F:intracellularly cGMP-activated cation channel activity"/>
    <property type="evidence" value="ECO:0007669"/>
    <property type="project" value="TreeGrafter"/>
</dbReference>
<dbReference type="GO" id="GO:0005886">
    <property type="term" value="C:plasma membrane"/>
    <property type="evidence" value="ECO:0007669"/>
    <property type="project" value="TreeGrafter"/>
</dbReference>
<evidence type="ECO:0000256" key="1">
    <source>
        <dbReference type="SAM" id="Phobius"/>
    </source>
</evidence>
<dbReference type="SUPFAM" id="SSF81324">
    <property type="entry name" value="Voltage-gated potassium channels"/>
    <property type="match status" value="1"/>
</dbReference>
<keyword evidence="1" id="KW-0812">Transmembrane</keyword>
<dbReference type="Proteomes" id="UP000784294">
    <property type="component" value="Unassembled WGS sequence"/>
</dbReference>
<feature type="transmembrane region" description="Helical" evidence="1">
    <location>
        <begin position="51"/>
        <end position="71"/>
    </location>
</feature>
<dbReference type="Gene3D" id="1.10.287.630">
    <property type="entry name" value="Helix hairpin bin"/>
    <property type="match status" value="1"/>
</dbReference>
<protein>
    <recommendedName>
        <fullName evidence="4">Ion transport domain-containing protein</fullName>
    </recommendedName>
</protein>
<dbReference type="GO" id="GO:0030553">
    <property type="term" value="F:cGMP binding"/>
    <property type="evidence" value="ECO:0007669"/>
    <property type="project" value="TreeGrafter"/>
</dbReference>
<evidence type="ECO:0008006" key="4">
    <source>
        <dbReference type="Google" id="ProtNLM"/>
    </source>
</evidence>
<keyword evidence="1" id="KW-0472">Membrane</keyword>
<name>A0A3S5AT42_9PLAT</name>
<evidence type="ECO:0000313" key="3">
    <source>
        <dbReference type="Proteomes" id="UP000784294"/>
    </source>
</evidence>
<reference evidence="2" key="1">
    <citation type="submission" date="2018-11" db="EMBL/GenBank/DDBJ databases">
        <authorList>
            <consortium name="Pathogen Informatics"/>
        </authorList>
    </citation>
    <scope>NUCLEOTIDE SEQUENCE</scope>
</reference>
<comment type="caution">
    <text evidence="2">The sequence shown here is derived from an EMBL/GenBank/DDBJ whole genome shotgun (WGS) entry which is preliminary data.</text>
</comment>
<dbReference type="GO" id="GO:0017071">
    <property type="term" value="C:intracellular cyclic nucleotide activated cation channel complex"/>
    <property type="evidence" value="ECO:0007669"/>
    <property type="project" value="TreeGrafter"/>
</dbReference>
<dbReference type="GO" id="GO:0044877">
    <property type="term" value="F:protein-containing complex binding"/>
    <property type="evidence" value="ECO:0007669"/>
    <property type="project" value="TreeGrafter"/>
</dbReference>
<gene>
    <name evidence="2" type="ORF">PXEA_LOCUS30569</name>
</gene>
<organism evidence="2 3">
    <name type="scientific">Protopolystoma xenopodis</name>
    <dbReference type="NCBI Taxonomy" id="117903"/>
    <lineage>
        <taxon>Eukaryota</taxon>
        <taxon>Metazoa</taxon>
        <taxon>Spiralia</taxon>
        <taxon>Lophotrochozoa</taxon>
        <taxon>Platyhelminthes</taxon>
        <taxon>Monogenea</taxon>
        <taxon>Polyopisthocotylea</taxon>
        <taxon>Polystomatidea</taxon>
        <taxon>Polystomatidae</taxon>
        <taxon>Protopolystoma</taxon>
    </lineage>
</organism>
<sequence length="130" mass="15209">MQIRENDYGELVIQSLHLFYIYSFYVAMKTATSIGNLPAATNSYEFLFMTTYWLIGVYVNAILIGQIVDILDSRNANRDAYRKAMDKSLAYIKQLKTPEEVVDKVRTWYLFNWDQQKCLGKLIIISLYIL</sequence>
<accession>A0A3S5AT42</accession>
<dbReference type="GO" id="GO:0005222">
    <property type="term" value="F:intracellularly cAMP-activated cation channel activity"/>
    <property type="evidence" value="ECO:0007669"/>
    <property type="project" value="TreeGrafter"/>
</dbReference>
<keyword evidence="1" id="KW-1133">Transmembrane helix</keyword>
<dbReference type="OrthoDB" id="6274256at2759"/>
<dbReference type="InterPro" id="IPR050866">
    <property type="entry name" value="CNG_cation_channel"/>
</dbReference>
<dbReference type="EMBL" id="CAAALY010254091">
    <property type="protein sequence ID" value="VEL37129.1"/>
    <property type="molecule type" value="Genomic_DNA"/>
</dbReference>